<dbReference type="InterPro" id="IPR051448">
    <property type="entry name" value="CdaR-like_regulators"/>
</dbReference>
<evidence type="ECO:0000259" key="2">
    <source>
        <dbReference type="Pfam" id="PF07905"/>
    </source>
</evidence>
<comment type="caution">
    <text evidence="5">The sequence shown here is derived from an EMBL/GenBank/DDBJ whole genome shotgun (WGS) entry which is preliminary data.</text>
</comment>
<evidence type="ECO:0000313" key="5">
    <source>
        <dbReference type="EMBL" id="CAD2070697.1"/>
    </source>
</evidence>
<sequence>MNYTVRDLLQLEELDKAEFKGTKQSLSKFITGITIIDSPYIARWLKGGEILLTSFHAVSTFDEESLSEWAENLADKKISALIVKNPNEGDTIPEVIEEVCAKRNIAMIVIHRDVPFISIIRKVTRKLFSQDVERLEYFREINHRFTELSIRNMDDEVIIQTLESLIGNPVTIYNELFTVLATTDSEVELFYENDKFKERDDSKDSLFPIYRRNVIFPKLQDRLCEQIMIPITTVNQTRVNLVISAVNSNFNEFDFIAIENAATALSLNLAKKIAVSEVEKKYKNEIIDDLLSGELKNDNDIKERAFNINFDLNSRSAVVVFSLNFKNKDIDSKNHQRYYNMLINNIDYYLKDAIIRERFNQVIVIWPIHSGQNNIKKEMSYIKKSINLVLSKFESTTEDATVLAGIGTIANTVFDLPRSHTEAQEVTNMLTLFEPVKSFEELGVYRLLYQFKHDNNKLDEFIPHSLRRLLNYHKSNRKQLIETLDMYLQSQQNISRTADRLFIHYKTVTYRLDKIKEITQMDYEDANEMLSVQVGLKILEINH</sequence>
<dbReference type="Pfam" id="PF17853">
    <property type="entry name" value="GGDEF_2"/>
    <property type="match status" value="1"/>
</dbReference>
<dbReference type="PANTHER" id="PTHR33744">
    <property type="entry name" value="CARBOHYDRATE DIACID REGULATOR"/>
    <property type="match status" value="1"/>
</dbReference>
<feature type="domain" description="PucR C-terminal helix-turn-helix" evidence="3">
    <location>
        <begin position="480"/>
        <end position="538"/>
    </location>
</feature>
<dbReference type="AlphaFoldDB" id="A0A6V7R054"/>
<proteinExistence type="inferred from homology"/>
<dbReference type="Pfam" id="PF13556">
    <property type="entry name" value="HTH_30"/>
    <property type="match status" value="1"/>
</dbReference>
<dbReference type="InterPro" id="IPR025736">
    <property type="entry name" value="PucR_C-HTH_dom"/>
</dbReference>
<dbReference type="InterPro" id="IPR041522">
    <property type="entry name" value="CdaR_GGDEF"/>
</dbReference>
<dbReference type="Proteomes" id="UP000589351">
    <property type="component" value="Unassembled WGS sequence"/>
</dbReference>
<evidence type="ECO:0000259" key="3">
    <source>
        <dbReference type="Pfam" id="PF13556"/>
    </source>
</evidence>
<dbReference type="RefSeq" id="WP_183369066.1">
    <property type="nucleotide sequence ID" value="NZ_CAJEWD010000003.1"/>
</dbReference>
<keyword evidence="6" id="KW-1185">Reference proteome</keyword>
<reference evidence="5 6" key="1">
    <citation type="submission" date="2020-07" db="EMBL/GenBank/DDBJ databases">
        <authorList>
            <person name="Criscuolo A."/>
        </authorList>
    </citation>
    <scope>NUCLEOTIDE SEQUENCE [LARGE SCALE GENOMIC DNA]</scope>
    <source>
        <strain evidence="5">CIP111649</strain>
    </source>
</reference>
<dbReference type="Gene3D" id="1.10.10.2840">
    <property type="entry name" value="PucR C-terminal helix-turn-helix domain"/>
    <property type="match status" value="1"/>
</dbReference>
<evidence type="ECO:0000259" key="4">
    <source>
        <dbReference type="Pfam" id="PF17853"/>
    </source>
</evidence>
<dbReference type="Pfam" id="PF07905">
    <property type="entry name" value="PucR"/>
    <property type="match status" value="1"/>
</dbReference>
<feature type="domain" description="CdaR GGDEF-like" evidence="4">
    <location>
        <begin position="293"/>
        <end position="426"/>
    </location>
</feature>
<dbReference type="InterPro" id="IPR042070">
    <property type="entry name" value="PucR_C-HTH_sf"/>
</dbReference>
<comment type="similarity">
    <text evidence="1">Belongs to the CdaR family.</text>
</comment>
<dbReference type="InterPro" id="IPR012914">
    <property type="entry name" value="PucR_dom"/>
</dbReference>
<organism evidence="5 6">
    <name type="scientific">Jeotgalicoccus meleagridis</name>
    <dbReference type="NCBI Taxonomy" id="2759181"/>
    <lineage>
        <taxon>Bacteria</taxon>
        <taxon>Bacillati</taxon>
        <taxon>Bacillota</taxon>
        <taxon>Bacilli</taxon>
        <taxon>Bacillales</taxon>
        <taxon>Staphylococcaceae</taxon>
        <taxon>Jeotgalicoccus</taxon>
    </lineage>
</organism>
<accession>A0A6V7R054</accession>
<name>A0A6V7R054_9STAP</name>
<gene>
    <name evidence="5" type="primary">pucR_1</name>
    <name evidence="5" type="ORF">JEODO184_00033</name>
</gene>
<evidence type="ECO:0000313" key="6">
    <source>
        <dbReference type="Proteomes" id="UP000589351"/>
    </source>
</evidence>
<evidence type="ECO:0000256" key="1">
    <source>
        <dbReference type="ARBA" id="ARBA00006754"/>
    </source>
</evidence>
<dbReference type="EMBL" id="CAJEWD010000003">
    <property type="protein sequence ID" value="CAD2070697.1"/>
    <property type="molecule type" value="Genomic_DNA"/>
</dbReference>
<dbReference type="PANTHER" id="PTHR33744:SF1">
    <property type="entry name" value="DNA-BINDING TRANSCRIPTIONAL ACTIVATOR ADER"/>
    <property type="match status" value="1"/>
</dbReference>
<feature type="domain" description="Purine catabolism PurC-like" evidence="2">
    <location>
        <begin position="7"/>
        <end position="127"/>
    </location>
</feature>
<protein>
    <submittedName>
        <fullName evidence="5">Purine catabolism regulatory protein</fullName>
    </submittedName>
</protein>